<evidence type="ECO:0000313" key="3">
    <source>
        <dbReference type="EMBL" id="KYH24615.1"/>
    </source>
</evidence>
<comment type="caution">
    <text evidence="3">The sequence shown here is derived from an EMBL/GenBank/DDBJ whole genome shotgun (WGS) entry which is preliminary data.</text>
</comment>
<evidence type="ECO:0000256" key="2">
    <source>
        <dbReference type="SAM" id="MobiDB-lite"/>
    </source>
</evidence>
<organism evidence="3 4">
    <name type="scientific">Halalkalicoccus paucihalophilus</name>
    <dbReference type="NCBI Taxonomy" id="1008153"/>
    <lineage>
        <taxon>Archaea</taxon>
        <taxon>Methanobacteriati</taxon>
        <taxon>Methanobacteriota</taxon>
        <taxon>Stenosarchaea group</taxon>
        <taxon>Halobacteria</taxon>
        <taxon>Halobacteriales</taxon>
        <taxon>Halococcaceae</taxon>
        <taxon>Halalkalicoccus</taxon>
    </lineage>
</organism>
<accession>A0A151AAE8</accession>
<dbReference type="OrthoDB" id="214079at2157"/>
<reference evidence="3 4" key="1">
    <citation type="submission" date="2016-02" db="EMBL/GenBank/DDBJ databases">
        <title>Genome sequence of Halalkalicoccus paucihalophilus DSM 24557.</title>
        <authorList>
            <person name="Poehlein A."/>
            <person name="Daniel R."/>
        </authorList>
    </citation>
    <scope>NUCLEOTIDE SEQUENCE [LARGE SCALE GENOMIC DNA]</scope>
    <source>
        <strain evidence="3 4">DSM 24557</strain>
    </source>
</reference>
<keyword evidence="4" id="KW-1185">Reference proteome</keyword>
<dbReference type="RefSeq" id="WP_066385129.1">
    <property type="nucleotide sequence ID" value="NZ_LTAZ01000013.1"/>
</dbReference>
<dbReference type="PATRIC" id="fig|1008153.3.peg.3798"/>
<protein>
    <recommendedName>
        <fullName evidence="5">Antitoxin</fullName>
    </recommendedName>
</protein>
<evidence type="ECO:0000256" key="1">
    <source>
        <dbReference type="ARBA" id="ARBA00022649"/>
    </source>
</evidence>
<gene>
    <name evidence="3" type="ORF">HAPAU_35980</name>
</gene>
<dbReference type="EMBL" id="LTAZ01000013">
    <property type="protein sequence ID" value="KYH24615.1"/>
    <property type="molecule type" value="Genomic_DNA"/>
</dbReference>
<proteinExistence type="predicted"/>
<dbReference type="AlphaFoldDB" id="A0A151AAE8"/>
<feature type="region of interest" description="Disordered" evidence="2">
    <location>
        <begin position="61"/>
        <end position="82"/>
    </location>
</feature>
<sequence>MGVADKQIRVSEAVKREIERRRREGESYNDVLERTFATRPSTDRDLFAGFGILSDEEADRVRENVDQSRKKSKERMRRIDIE</sequence>
<name>A0A151AAE8_9EURY</name>
<dbReference type="Proteomes" id="UP000075321">
    <property type="component" value="Unassembled WGS sequence"/>
</dbReference>
<evidence type="ECO:0008006" key="5">
    <source>
        <dbReference type="Google" id="ProtNLM"/>
    </source>
</evidence>
<dbReference type="Pfam" id="PF02697">
    <property type="entry name" value="VAPB_antitox"/>
    <property type="match status" value="1"/>
</dbReference>
<evidence type="ECO:0000313" key="4">
    <source>
        <dbReference type="Proteomes" id="UP000075321"/>
    </source>
</evidence>
<dbReference type="InterPro" id="IPR003847">
    <property type="entry name" value="Put_antitoxin"/>
</dbReference>
<keyword evidence="1" id="KW-1277">Toxin-antitoxin system</keyword>